<dbReference type="InterPro" id="IPR029052">
    <property type="entry name" value="Metallo-depent_PP-like"/>
</dbReference>
<feature type="domain" description="Calcineurin-like phosphoesterase" evidence="2">
    <location>
        <begin position="1"/>
        <end position="197"/>
    </location>
</feature>
<feature type="non-terminal residue" evidence="3">
    <location>
        <position position="378"/>
    </location>
</feature>
<dbReference type="PIRSF" id="PIRSF033091">
    <property type="entry name" value="Pesterase_YhaO"/>
    <property type="match status" value="1"/>
</dbReference>
<evidence type="ECO:0000259" key="2">
    <source>
        <dbReference type="Pfam" id="PF00149"/>
    </source>
</evidence>
<accession>A0A6J4Q9H2</accession>
<evidence type="ECO:0000313" key="3">
    <source>
        <dbReference type="EMBL" id="CAA9437740.1"/>
    </source>
</evidence>
<dbReference type="Pfam" id="PF00149">
    <property type="entry name" value="Metallophos"/>
    <property type="match status" value="1"/>
</dbReference>
<protein>
    <submittedName>
        <fullName evidence="3">DNA double-strand break repair protein Mre16</fullName>
    </submittedName>
</protein>
<dbReference type="PANTHER" id="PTHR30337">
    <property type="entry name" value="COMPONENT OF ATP-DEPENDENT DSDNA EXONUCLEASE"/>
    <property type="match status" value="1"/>
</dbReference>
<name>A0A6J4Q9H2_9ACTN</name>
<dbReference type="EMBL" id="CADCUY010000581">
    <property type="protein sequence ID" value="CAA9437740.1"/>
    <property type="molecule type" value="Genomic_DNA"/>
</dbReference>
<dbReference type="InterPro" id="IPR014576">
    <property type="entry name" value="Pesterase_YhaO"/>
</dbReference>
<reference evidence="3" key="1">
    <citation type="submission" date="2020-02" db="EMBL/GenBank/DDBJ databases">
        <authorList>
            <person name="Meier V. D."/>
        </authorList>
    </citation>
    <scope>NUCLEOTIDE SEQUENCE</scope>
    <source>
        <strain evidence="3">AVDCRST_MAG35</strain>
    </source>
</reference>
<dbReference type="SUPFAM" id="SSF56300">
    <property type="entry name" value="Metallo-dependent phosphatases"/>
    <property type="match status" value="1"/>
</dbReference>
<organism evidence="3">
    <name type="scientific">uncultured Quadrisphaera sp</name>
    <dbReference type="NCBI Taxonomy" id="904978"/>
    <lineage>
        <taxon>Bacteria</taxon>
        <taxon>Bacillati</taxon>
        <taxon>Actinomycetota</taxon>
        <taxon>Actinomycetes</taxon>
        <taxon>Kineosporiales</taxon>
        <taxon>Kineosporiaceae</taxon>
        <taxon>Quadrisphaera</taxon>
        <taxon>environmental samples</taxon>
    </lineage>
</organism>
<evidence type="ECO:0000256" key="1">
    <source>
        <dbReference type="ARBA" id="ARBA00022801"/>
    </source>
</evidence>
<dbReference type="PANTHER" id="PTHR30337:SF7">
    <property type="entry name" value="PHOSPHOESTERASE"/>
    <property type="match status" value="1"/>
</dbReference>
<dbReference type="CDD" id="cd00840">
    <property type="entry name" value="MPP_Mre11_N"/>
    <property type="match status" value="1"/>
</dbReference>
<dbReference type="AlphaFoldDB" id="A0A6J4Q9H2"/>
<dbReference type="GO" id="GO:0016787">
    <property type="term" value="F:hydrolase activity"/>
    <property type="evidence" value="ECO:0007669"/>
    <property type="project" value="UniProtKB-KW"/>
</dbReference>
<keyword evidence="1" id="KW-0378">Hydrolase</keyword>
<dbReference type="InterPro" id="IPR050535">
    <property type="entry name" value="DNA_Repair-Maintenance_Comp"/>
</dbReference>
<proteinExistence type="predicted"/>
<sequence length="378" mass="39435">MRLVHAADLHVDSPLRGLARLGDDALADRLRGATRRALENLVDLVVAVDADALLLAGDLYDGDWQDWATGRFVAAQLGRLHDAGVRVVTIAGNHDAESEITRSLRLPPNVTVLATDAPQTVVFDDLGLAVHGQGFATKAVTANLAAAYPARVPGVVNAGLLHSSVEGAEGHERYAPCTVADLTGLGYDYLALGHVHAREVLAEGEHAVAFAGNLQGRHPRETGPKGAWVVDVAGQGAGAALTFEALDVARWAHLRVAVDGCAGLDDVLERVHAGLSAEVAEAGERALVARVTLTGASAAAAELADAETVTEQLRADGDRLGVTVEKVRVRTRALSAADPLDDELRSAVLGAARALGDDPARLRELLRPLAAELGPAVR</sequence>
<dbReference type="Gene3D" id="3.60.21.10">
    <property type="match status" value="1"/>
</dbReference>
<gene>
    <name evidence="3" type="ORF">AVDCRST_MAG35-3058</name>
</gene>
<dbReference type="InterPro" id="IPR041796">
    <property type="entry name" value="Mre11_N"/>
</dbReference>
<dbReference type="InterPro" id="IPR004843">
    <property type="entry name" value="Calcineurin-like_PHP"/>
</dbReference>